<dbReference type="InterPro" id="IPR014729">
    <property type="entry name" value="Rossmann-like_a/b/a_fold"/>
</dbReference>
<keyword evidence="9" id="KW-0234">DNA repair</keyword>
<dbReference type="Pfam" id="PF00875">
    <property type="entry name" value="DNA_photolyase"/>
    <property type="match status" value="1"/>
</dbReference>
<dbReference type="InterPro" id="IPR006050">
    <property type="entry name" value="DNA_photolyase_N"/>
</dbReference>
<evidence type="ECO:0000259" key="14">
    <source>
        <dbReference type="PROSITE" id="PS51645"/>
    </source>
</evidence>
<evidence type="ECO:0000256" key="6">
    <source>
        <dbReference type="ARBA" id="ARBA00022763"/>
    </source>
</evidence>
<evidence type="ECO:0000256" key="10">
    <source>
        <dbReference type="ARBA" id="ARBA00023239"/>
    </source>
</evidence>
<accession>A0ABP0SGI4</accession>
<name>A0ABP0SGI4_9DINO</name>
<keyword evidence="8" id="KW-0238">DNA-binding</keyword>
<evidence type="ECO:0000313" key="16">
    <source>
        <dbReference type="Proteomes" id="UP001642464"/>
    </source>
</evidence>
<dbReference type="InterPro" id="IPR029058">
    <property type="entry name" value="AB_hydrolase_fold"/>
</dbReference>
<comment type="catalytic activity">
    <reaction evidence="12">
        <text>cyclobutadipyrimidine (in DNA) = 2 pyrimidine residues (in DNA).</text>
        <dbReference type="EC" id="4.1.99.3"/>
    </reaction>
</comment>
<organism evidence="15 16">
    <name type="scientific">Durusdinium trenchii</name>
    <dbReference type="NCBI Taxonomy" id="1381693"/>
    <lineage>
        <taxon>Eukaryota</taxon>
        <taxon>Sar</taxon>
        <taxon>Alveolata</taxon>
        <taxon>Dinophyceae</taxon>
        <taxon>Suessiales</taxon>
        <taxon>Symbiodiniaceae</taxon>
        <taxon>Durusdinium</taxon>
    </lineage>
</organism>
<dbReference type="EMBL" id="CAXAMM010043732">
    <property type="protein sequence ID" value="CAK9111464.1"/>
    <property type="molecule type" value="Genomic_DNA"/>
</dbReference>
<keyword evidence="6" id="KW-0227">DNA damage</keyword>
<dbReference type="PROSITE" id="PS51645">
    <property type="entry name" value="PHR_CRY_ALPHA_BETA"/>
    <property type="match status" value="1"/>
</dbReference>
<dbReference type="SUPFAM" id="SSF53474">
    <property type="entry name" value="alpha/beta-Hydrolases"/>
    <property type="match status" value="1"/>
</dbReference>
<evidence type="ECO:0000256" key="12">
    <source>
        <dbReference type="ARBA" id="ARBA00033999"/>
    </source>
</evidence>
<dbReference type="Proteomes" id="UP001642464">
    <property type="component" value="Unassembled WGS sequence"/>
</dbReference>
<evidence type="ECO:0000256" key="9">
    <source>
        <dbReference type="ARBA" id="ARBA00023204"/>
    </source>
</evidence>
<feature type="compositionally biased region" description="Polar residues" evidence="13">
    <location>
        <begin position="556"/>
        <end position="568"/>
    </location>
</feature>
<dbReference type="InterPro" id="IPR008148">
    <property type="entry name" value="DNA_photolyase_2"/>
</dbReference>
<sequence length="1076" mass="120541">MDARAEADAGLAVWLAVVLGVAVAVAAKGGWGAKSGARNPGVGITKETEAAAGHGATREVNGRVGMRHRHSRRSSSSSRNSYSERNEGKVRRSALSFSTLAKLTNTAPPRIRKRDRMAKMVGIEDEHRTQQRRHKAAAVAAATICHARLYRHERGLPKHSKVVCRTTGNTYMFRSENEQSRTLANLLQKSLPPMSLPTTFHPHLFTLAEVFSHRDLPYERELLRQNIKGYPCVTSVDWLHPEPKAEPEQEHGPERRVQPPVVVFVPGFGGHSQMSLYKQTADELCSNLGVRVAILHDRGEGGVKLESRLVHHKMRVEFLHQLLGVIDERFGSDCLVLGLGFSQGGANIVKHMQHHDRFSGALIVSSSLDYRVGLFSIEASGALGRMYSFALAQRHLKVLKDNAEVFEADDDVQGLSKIKSLSRLDAALAKPFYGHENVLGYHRSFALTHDAERLRKPVVLLHATDDPLYTPDAHVCQREGAQCFEHLVMVEVPQGGAHLSWLEKDFSTLYSNRVAFVVFRHLIDQHRQASGALTLTHDAAGESQLRPAWLELSNGSPATMAPTASSGSGKAESGDNSDAVMVDDRRCRWLHLDESAIKPGGGPVLYWMHRDKRAQDNWALLKAQSMAQALHVPLMVLYCAVPRFIHWNLRHHHFALQGMKEVSGALRKRNISVVVSVNNNPVDFVTSTAKEFGASAVVTDFLPLKPRLAWDEDLVKRADKMSLPVCQVDAHNIVPCWEASQKLEYAARTIRKKIMTQLDQFLLPFPELATMPKPETLHEVKPAKWDEIEAELVKNHGIDQAKVAPVDHMFKPGPQAGEAQLERFLKHRLKKYDTHRNDPTKKATSMMSPYLNMGFVSAQQMIRRAKAFARENKIDSDSIGAFVEESVVRSELTDNFCLHNPHYDSLKGAYGWAGQTLRDHAADKREHVYSFEALAEAKTHDDLWNSAQLQLVQEGKMHGFLRMYWAKKVLEWTESPKQALAFAQELNDKFALDGNDPNGYVGVDWSIMGTHDQGWAERPVFGKIRFMNYKGCKRKFDVDAFVAKYAGDKKRKSFFDKPVTEKSSNKKLKKSKKTAA</sequence>
<comment type="cofactor">
    <cofactor evidence="1">
        <name>FAD</name>
        <dbReference type="ChEBI" id="CHEBI:57692"/>
    </cofactor>
</comment>
<evidence type="ECO:0000256" key="1">
    <source>
        <dbReference type="ARBA" id="ARBA00001974"/>
    </source>
</evidence>
<evidence type="ECO:0000256" key="8">
    <source>
        <dbReference type="ARBA" id="ARBA00023125"/>
    </source>
</evidence>
<reference evidence="15 16" key="1">
    <citation type="submission" date="2024-02" db="EMBL/GenBank/DDBJ databases">
        <authorList>
            <person name="Chen Y."/>
            <person name="Shah S."/>
            <person name="Dougan E. K."/>
            <person name="Thang M."/>
            <person name="Chan C."/>
        </authorList>
    </citation>
    <scope>NUCLEOTIDE SEQUENCE [LARGE SCALE GENOMIC DNA]</scope>
</reference>
<keyword evidence="16" id="KW-1185">Reference proteome</keyword>
<dbReference type="Gene3D" id="1.25.40.80">
    <property type="match status" value="1"/>
</dbReference>
<evidence type="ECO:0000256" key="3">
    <source>
        <dbReference type="ARBA" id="ARBA00013149"/>
    </source>
</evidence>
<evidence type="ECO:0000256" key="11">
    <source>
        <dbReference type="ARBA" id="ARBA00031671"/>
    </source>
</evidence>
<feature type="region of interest" description="Disordered" evidence="13">
    <location>
        <begin position="556"/>
        <end position="577"/>
    </location>
</feature>
<evidence type="ECO:0000256" key="7">
    <source>
        <dbReference type="ARBA" id="ARBA00022827"/>
    </source>
</evidence>
<evidence type="ECO:0000313" key="15">
    <source>
        <dbReference type="EMBL" id="CAK9111464.1"/>
    </source>
</evidence>
<evidence type="ECO:0000256" key="2">
    <source>
        <dbReference type="ARBA" id="ARBA00006409"/>
    </source>
</evidence>
<keyword evidence="10" id="KW-0456">Lyase</keyword>
<dbReference type="Gene3D" id="1.10.579.10">
    <property type="entry name" value="DNA Cyclobutane Dipyrimidine Photolyase, subunit A, domain 3"/>
    <property type="match status" value="1"/>
</dbReference>
<feature type="region of interest" description="Disordered" evidence="13">
    <location>
        <begin position="65"/>
        <end position="90"/>
    </location>
</feature>
<dbReference type="PANTHER" id="PTHR10211:SF0">
    <property type="entry name" value="DEOXYRIBODIPYRIMIDINE PHOTO-LYASE"/>
    <property type="match status" value="1"/>
</dbReference>
<dbReference type="InterPro" id="IPR036134">
    <property type="entry name" value="Crypto/Photolyase_FAD-like_sf"/>
</dbReference>
<dbReference type="InterPro" id="IPR032673">
    <property type="entry name" value="DNA_photolyase_2_CS"/>
</dbReference>
<dbReference type="SUPFAM" id="SSF48173">
    <property type="entry name" value="Cryptochrome/photolyase FAD-binding domain"/>
    <property type="match status" value="1"/>
</dbReference>
<proteinExistence type="inferred from homology"/>
<keyword evidence="7" id="KW-0274">FAD</keyword>
<dbReference type="InterPro" id="IPR036155">
    <property type="entry name" value="Crypto/Photolyase_N_sf"/>
</dbReference>
<dbReference type="NCBIfam" id="TIGR00591">
    <property type="entry name" value="phr2"/>
    <property type="match status" value="1"/>
</dbReference>
<dbReference type="EC" id="4.1.99.3" evidence="3"/>
<dbReference type="PROSITE" id="PS01084">
    <property type="entry name" value="DNA_PHOTOLYASES_2_2"/>
    <property type="match status" value="1"/>
</dbReference>
<protein>
    <recommendedName>
        <fullName evidence="4">Deoxyribodipyrimidine photo-lyase</fullName>
        <ecNumber evidence="3">4.1.99.3</ecNumber>
    </recommendedName>
    <alternativeName>
        <fullName evidence="11">DNA photolyase</fullName>
    </alternativeName>
</protein>
<evidence type="ECO:0000256" key="13">
    <source>
        <dbReference type="SAM" id="MobiDB-lite"/>
    </source>
</evidence>
<dbReference type="SUPFAM" id="SSF52425">
    <property type="entry name" value="Cryptochrome/photolyase, N-terminal domain"/>
    <property type="match status" value="1"/>
</dbReference>
<evidence type="ECO:0000256" key="5">
    <source>
        <dbReference type="ARBA" id="ARBA00022630"/>
    </source>
</evidence>
<feature type="domain" description="Photolyase/cryptochrome alpha/beta" evidence="14">
    <location>
        <begin position="602"/>
        <end position="736"/>
    </location>
</feature>
<gene>
    <name evidence="15" type="ORF">SCF082_LOCUS51737</name>
</gene>
<dbReference type="InterPro" id="IPR052219">
    <property type="entry name" value="Photolyase_Class-2"/>
</dbReference>
<dbReference type="Gene3D" id="3.40.50.620">
    <property type="entry name" value="HUPs"/>
    <property type="match status" value="1"/>
</dbReference>
<dbReference type="PANTHER" id="PTHR10211">
    <property type="entry name" value="DEOXYRIBODIPYRIMIDINE PHOTOLYASE"/>
    <property type="match status" value="1"/>
</dbReference>
<comment type="similarity">
    <text evidence="2">Belongs to the DNA photolyase class-2 family.</text>
</comment>
<keyword evidence="5" id="KW-0285">Flavoprotein</keyword>
<evidence type="ECO:0000256" key="4">
    <source>
        <dbReference type="ARBA" id="ARBA00014046"/>
    </source>
</evidence>
<dbReference type="Gene3D" id="3.40.50.1820">
    <property type="entry name" value="alpha/beta hydrolase"/>
    <property type="match status" value="1"/>
</dbReference>
<comment type="caution">
    <text evidence="15">The sequence shown here is derived from an EMBL/GenBank/DDBJ whole genome shotgun (WGS) entry which is preliminary data.</text>
</comment>